<dbReference type="Proteomes" id="UP000597038">
    <property type="component" value="Unassembled WGS sequence"/>
</dbReference>
<reference evidence="2 3" key="1">
    <citation type="submission" date="2020-12" db="EMBL/GenBank/DDBJ databases">
        <title>Genomic analysis of Staphylococcus felis from a cat with skin infection.</title>
        <authorList>
            <person name="Aslantas O."/>
            <person name="Keskin O."/>
            <person name="Buyukaltay K."/>
            <person name="Gullu Yucetepe A."/>
        </authorList>
    </citation>
    <scope>NUCLEOTIDE SEQUENCE [LARGE SCALE GENOMIC DNA]</scope>
    <source>
        <strain evidence="2 3">HARRANVET</strain>
    </source>
</reference>
<evidence type="ECO:0000313" key="2">
    <source>
        <dbReference type="EMBL" id="MBH9580091.1"/>
    </source>
</evidence>
<proteinExistence type="predicted"/>
<dbReference type="Gene3D" id="3.40.50.300">
    <property type="entry name" value="P-loop containing nucleotide triphosphate hydrolases"/>
    <property type="match status" value="1"/>
</dbReference>
<dbReference type="Pfam" id="PF00004">
    <property type="entry name" value="AAA"/>
    <property type="match status" value="1"/>
</dbReference>
<dbReference type="EMBL" id="JAEDAQ010000002">
    <property type="protein sequence ID" value="MBH9580091.1"/>
    <property type="molecule type" value="Genomic_DNA"/>
</dbReference>
<gene>
    <name evidence="2" type="ORF">I9026_01730</name>
</gene>
<dbReference type="InterPro" id="IPR027417">
    <property type="entry name" value="P-loop_NTPase"/>
</dbReference>
<evidence type="ECO:0000259" key="1">
    <source>
        <dbReference type="Pfam" id="PF00004"/>
    </source>
</evidence>
<feature type="domain" description="ATPase AAA-type core" evidence="1">
    <location>
        <begin position="77"/>
        <end position="189"/>
    </location>
</feature>
<dbReference type="RefSeq" id="WP_198092485.1">
    <property type="nucleotide sequence ID" value="NZ_JAEDAQ010000002.1"/>
</dbReference>
<keyword evidence="3" id="KW-1185">Reference proteome</keyword>
<organism evidence="2 3">
    <name type="scientific">Staphylococcus felis</name>
    <dbReference type="NCBI Taxonomy" id="46127"/>
    <lineage>
        <taxon>Bacteria</taxon>
        <taxon>Bacillati</taxon>
        <taxon>Bacillota</taxon>
        <taxon>Bacilli</taxon>
        <taxon>Bacillales</taxon>
        <taxon>Staphylococcaceae</taxon>
        <taxon>Staphylococcus</taxon>
    </lineage>
</organism>
<accession>A0ABS0QLS8</accession>
<name>A0ABS0QLS8_9STAP</name>
<evidence type="ECO:0000313" key="3">
    <source>
        <dbReference type="Proteomes" id="UP000597038"/>
    </source>
</evidence>
<dbReference type="SUPFAM" id="SSF52540">
    <property type="entry name" value="P-loop containing nucleoside triphosphate hydrolases"/>
    <property type="match status" value="1"/>
</dbReference>
<protein>
    <submittedName>
        <fullName evidence="2">AAA family ATPase</fullName>
    </submittedName>
</protein>
<comment type="caution">
    <text evidence="2">The sequence shown here is derived from an EMBL/GenBank/DDBJ whole genome shotgun (WGS) entry which is preliminary data.</text>
</comment>
<dbReference type="InterPro" id="IPR003959">
    <property type="entry name" value="ATPase_AAA_core"/>
</dbReference>
<sequence>MKVIGTGSRYEIYPDDLRTYEELPAATYKIRFNSFSGFSLMKVDNFTRKEPKIYGDHSKKVGKVLRTYDKVNRSLGVMLSGDKGVGKSIFVQLLAEKFVEHKPVIIVDEAFPGIAEFIESIDQEVLVMFDEFEKVFNEDAEESQDKLLGLLDGVSQKKKMFVITVNNIYRVSEYMINRPGRFHYHIRFGHLNEYEITEYMKDKVSEEYHGEIKAVTAFGARVGLNYDCLRAISFEIENGSAFKEAIKDLNIINVDDNYYDISLPLYIENEKEVFATLKSYEKPLDLFTEETTIRTHNVDLGDFNMTFPPSCIEYIGGKMIVKSENIDVERVSEGIKGVDNSLEAGDLEIIKTAPRNYSFNAI</sequence>